<evidence type="ECO:0000256" key="1">
    <source>
        <dbReference type="ARBA" id="ARBA00008279"/>
    </source>
</evidence>
<proteinExistence type="inferred from homology"/>
<dbReference type="Pfam" id="PF14714">
    <property type="entry name" value="KH_dom-like"/>
    <property type="match status" value="1"/>
</dbReference>
<dbReference type="InterPro" id="IPR032859">
    <property type="entry name" value="KH_dom-like"/>
</dbReference>
<comment type="similarity">
    <text evidence="1 8 9 10">Belongs to the TRAFAC class TrmE-Era-EngA-EngB-Septin-like GTPase superfamily. EngA (Der) GTPase family.</text>
</comment>
<evidence type="ECO:0000256" key="2">
    <source>
        <dbReference type="ARBA" id="ARBA00020953"/>
    </source>
</evidence>
<evidence type="ECO:0000256" key="8">
    <source>
        <dbReference type="HAMAP-Rule" id="MF_00195"/>
    </source>
</evidence>
<keyword evidence="6 8" id="KW-0342">GTP-binding</keyword>
<comment type="function">
    <text evidence="8 10">GTPase that plays an essential role in the late steps of ribosome biogenesis.</text>
</comment>
<dbReference type="KEGG" id="hmr:Hipma_1278"/>
<evidence type="ECO:0000256" key="5">
    <source>
        <dbReference type="ARBA" id="ARBA00022741"/>
    </source>
</evidence>
<feature type="binding site" evidence="8">
    <location>
        <begin position="221"/>
        <end position="225"/>
    </location>
    <ligand>
        <name>GTP</name>
        <dbReference type="ChEBI" id="CHEBI:37565"/>
        <label>2</label>
    </ligand>
</feature>
<dbReference type="RefSeq" id="WP_013682269.1">
    <property type="nucleotide sequence ID" value="NC_015318.1"/>
</dbReference>
<dbReference type="GO" id="GO:0042254">
    <property type="term" value="P:ribosome biogenesis"/>
    <property type="evidence" value="ECO:0007669"/>
    <property type="project" value="UniProtKB-KW"/>
</dbReference>
<dbReference type="PIRSF" id="PIRSF006485">
    <property type="entry name" value="GTP-binding_EngA"/>
    <property type="match status" value="1"/>
</dbReference>
<accession>F2LXC3</accession>
<dbReference type="PANTHER" id="PTHR43834">
    <property type="entry name" value="GTPASE DER"/>
    <property type="match status" value="1"/>
</dbReference>
<evidence type="ECO:0000313" key="13">
    <source>
        <dbReference type="Proteomes" id="UP000008139"/>
    </source>
</evidence>
<comment type="subunit">
    <text evidence="8">Associates with the 50S ribosomal subunit.</text>
</comment>
<dbReference type="PROSITE" id="PS51712">
    <property type="entry name" value="G_ENGA"/>
    <property type="match status" value="1"/>
</dbReference>
<feature type="binding site" evidence="8">
    <location>
        <begin position="116"/>
        <end position="119"/>
    </location>
    <ligand>
        <name>GTP</name>
        <dbReference type="ChEBI" id="CHEBI:37565"/>
        <label>1</label>
    </ligand>
</feature>
<feature type="domain" description="EngA-type G" evidence="11">
    <location>
        <begin position="168"/>
        <end position="341"/>
    </location>
</feature>
<dbReference type="InterPro" id="IPR006073">
    <property type="entry name" value="GTP-bd"/>
</dbReference>
<evidence type="ECO:0000256" key="6">
    <source>
        <dbReference type="ARBA" id="ARBA00023134"/>
    </source>
</evidence>
<feature type="binding site" evidence="8">
    <location>
        <begin position="286"/>
        <end position="289"/>
    </location>
    <ligand>
        <name>GTP</name>
        <dbReference type="ChEBI" id="CHEBI:37565"/>
        <label>2</label>
    </ligand>
</feature>
<dbReference type="Proteomes" id="UP000008139">
    <property type="component" value="Chromosome"/>
</dbReference>
<feature type="binding site" evidence="8">
    <location>
        <begin position="8"/>
        <end position="15"/>
    </location>
    <ligand>
        <name>GTP</name>
        <dbReference type="ChEBI" id="CHEBI:37565"/>
        <label>1</label>
    </ligand>
</feature>
<dbReference type="FunCoup" id="F2LXC3">
    <property type="interactions" value="438"/>
</dbReference>
<feature type="binding site" evidence="8">
    <location>
        <begin position="55"/>
        <end position="59"/>
    </location>
    <ligand>
        <name>GTP</name>
        <dbReference type="ChEBI" id="CHEBI:37565"/>
        <label>1</label>
    </ligand>
</feature>
<evidence type="ECO:0000256" key="9">
    <source>
        <dbReference type="PROSITE-ProRule" id="PRU01049"/>
    </source>
</evidence>
<gene>
    <name evidence="8" type="primary">der</name>
    <name evidence="12" type="ordered locus">Hipma_1278</name>
</gene>
<dbReference type="STRING" id="760142.Hipma_1278"/>
<dbReference type="PRINTS" id="PR00326">
    <property type="entry name" value="GTP1OBG"/>
</dbReference>
<evidence type="ECO:0000256" key="3">
    <source>
        <dbReference type="ARBA" id="ARBA00022517"/>
    </source>
</evidence>
<dbReference type="NCBIfam" id="TIGR00231">
    <property type="entry name" value="small_GTP"/>
    <property type="match status" value="2"/>
</dbReference>
<reference evidence="12 13" key="1">
    <citation type="journal article" date="2011" name="Stand. Genomic Sci.">
        <title>Complete genome sequence of the thermophilic sulfur-reducer Hippea maritima type strain (MH(2)).</title>
        <authorList>
            <person name="Huntemann M."/>
            <person name="Lu M."/>
            <person name="Nolan M."/>
            <person name="Lapidus A."/>
            <person name="Lucas S."/>
            <person name="Hammon N."/>
            <person name="Deshpande S."/>
            <person name="Cheng J.F."/>
            <person name="Tapia R."/>
            <person name="Han C."/>
            <person name="Goodwin L."/>
            <person name="Pitluck S."/>
            <person name="Liolios K."/>
            <person name="Pagani I."/>
            <person name="Ivanova N."/>
            <person name="Ovchinikova G."/>
            <person name="Pati A."/>
            <person name="Chen A."/>
            <person name="Palaniappan K."/>
            <person name="Land M."/>
            <person name="Hauser L."/>
            <person name="Jeffries C.D."/>
            <person name="Detter J.C."/>
            <person name="Brambilla E.M."/>
            <person name="Rohde M."/>
            <person name="Spring S."/>
            <person name="Goker M."/>
            <person name="Woyke T."/>
            <person name="Bristow J."/>
            <person name="Eisen J.A."/>
            <person name="Markowitz V."/>
            <person name="Hugenholtz P."/>
            <person name="Kyrpides N.C."/>
            <person name="Klenk H.P."/>
            <person name="Mavromatis K."/>
        </authorList>
    </citation>
    <scope>NUCLEOTIDE SEQUENCE [LARGE SCALE GENOMIC DNA]</scope>
    <source>
        <strain evidence="13">ATCC 700847 / DSM 10411 / MH2</strain>
    </source>
</reference>
<dbReference type="InterPro" id="IPR005225">
    <property type="entry name" value="Small_GTP-bd"/>
</dbReference>
<dbReference type="AlphaFoldDB" id="F2LXC3"/>
<evidence type="ECO:0000313" key="12">
    <source>
        <dbReference type="EMBL" id="AEA34237.1"/>
    </source>
</evidence>
<reference evidence="13" key="2">
    <citation type="submission" date="2011-03" db="EMBL/GenBank/DDBJ databases">
        <title>The complete genome of Hippea maritima DSM 10411.</title>
        <authorList>
            <consortium name="US DOE Joint Genome Institute (JGI-PGF)"/>
            <person name="Lucas S."/>
            <person name="Copeland A."/>
            <person name="Lapidus A."/>
            <person name="Bruce D."/>
            <person name="Goodwin L."/>
            <person name="Pitluck S."/>
            <person name="Peters L."/>
            <person name="Kyrpides N."/>
            <person name="Mavromatis K."/>
            <person name="Pagani I."/>
            <person name="Ivanova N."/>
            <person name="Mikhailova N."/>
            <person name="Lu M."/>
            <person name="Detter J.C."/>
            <person name="Tapia R."/>
            <person name="Han C."/>
            <person name="Land M."/>
            <person name="Hauser L."/>
            <person name="Markowitz V."/>
            <person name="Cheng J.-F."/>
            <person name="Hugenholtz P."/>
            <person name="Woyke T."/>
            <person name="Wu D."/>
            <person name="Spring S."/>
            <person name="Schroeder M."/>
            <person name="Brambilla E."/>
            <person name="Klenk H.-P."/>
            <person name="Eisen J.A."/>
        </authorList>
    </citation>
    <scope>NUCLEOTIDE SEQUENCE [LARGE SCALE GENOMIC DNA]</scope>
    <source>
        <strain evidence="13">ATCC 700847 / DSM 10411 / MH2</strain>
    </source>
</reference>
<dbReference type="InterPro" id="IPR031166">
    <property type="entry name" value="G_ENGA"/>
</dbReference>
<organism evidence="12 13">
    <name type="scientific">Hippea maritima (strain ATCC 700847 / DSM 10411 / MH2)</name>
    <dbReference type="NCBI Taxonomy" id="760142"/>
    <lineage>
        <taxon>Bacteria</taxon>
        <taxon>Pseudomonadati</taxon>
        <taxon>Campylobacterota</taxon>
        <taxon>Desulfurellia</taxon>
        <taxon>Desulfurellales</taxon>
        <taxon>Hippeaceae</taxon>
        <taxon>Hippea</taxon>
    </lineage>
</organism>
<feature type="binding site" evidence="8">
    <location>
        <begin position="174"/>
        <end position="181"/>
    </location>
    <ligand>
        <name>GTP</name>
        <dbReference type="ChEBI" id="CHEBI:37565"/>
        <label>2</label>
    </ligand>
</feature>
<dbReference type="GO" id="GO:0043022">
    <property type="term" value="F:ribosome binding"/>
    <property type="evidence" value="ECO:0007669"/>
    <property type="project" value="TreeGrafter"/>
</dbReference>
<name>F2LXC3_HIPMA</name>
<dbReference type="InterPro" id="IPR027417">
    <property type="entry name" value="P-loop_NTPase"/>
</dbReference>
<protein>
    <recommendedName>
        <fullName evidence="2 8">GTPase Der</fullName>
    </recommendedName>
    <alternativeName>
        <fullName evidence="7 8">GTP-binding protein EngA</fullName>
    </alternativeName>
</protein>
<dbReference type="HAMAP" id="MF_00195">
    <property type="entry name" value="GTPase_Der"/>
    <property type="match status" value="1"/>
</dbReference>
<dbReference type="FunFam" id="3.30.300.20:FF:000004">
    <property type="entry name" value="GTPase Der"/>
    <property type="match status" value="1"/>
</dbReference>
<keyword evidence="4 10" id="KW-0677">Repeat</keyword>
<dbReference type="GO" id="GO:0005525">
    <property type="term" value="F:GTP binding"/>
    <property type="evidence" value="ECO:0007669"/>
    <property type="project" value="UniProtKB-UniRule"/>
</dbReference>
<dbReference type="HOGENOM" id="CLU_016077_6_2_7"/>
<dbReference type="PANTHER" id="PTHR43834:SF6">
    <property type="entry name" value="GTPASE DER"/>
    <property type="match status" value="1"/>
</dbReference>
<keyword evidence="5 8" id="KW-0547">Nucleotide-binding</keyword>
<dbReference type="InParanoid" id="F2LXC3"/>
<evidence type="ECO:0000256" key="7">
    <source>
        <dbReference type="ARBA" id="ARBA00032345"/>
    </source>
</evidence>
<dbReference type="InterPro" id="IPR015946">
    <property type="entry name" value="KH_dom-like_a/b"/>
</dbReference>
<dbReference type="SUPFAM" id="SSF52540">
    <property type="entry name" value="P-loop containing nucleoside triphosphate hydrolases"/>
    <property type="match status" value="2"/>
</dbReference>
<dbReference type="NCBIfam" id="TIGR03594">
    <property type="entry name" value="GTPase_EngA"/>
    <property type="match status" value="1"/>
</dbReference>
<dbReference type="OrthoDB" id="9805918at2"/>
<dbReference type="Gene3D" id="3.30.300.20">
    <property type="match status" value="1"/>
</dbReference>
<dbReference type="EMBL" id="CP002606">
    <property type="protein sequence ID" value="AEA34237.1"/>
    <property type="molecule type" value="Genomic_DNA"/>
</dbReference>
<dbReference type="Pfam" id="PF01926">
    <property type="entry name" value="MMR_HSR1"/>
    <property type="match status" value="2"/>
</dbReference>
<dbReference type="CDD" id="cd01894">
    <property type="entry name" value="EngA1"/>
    <property type="match status" value="1"/>
</dbReference>
<dbReference type="eggNOG" id="COG1160">
    <property type="taxonomic scope" value="Bacteria"/>
</dbReference>
<keyword evidence="3 8" id="KW-0690">Ribosome biogenesis</keyword>
<evidence type="ECO:0000256" key="10">
    <source>
        <dbReference type="RuleBase" id="RU004481"/>
    </source>
</evidence>
<dbReference type="CDD" id="cd01895">
    <property type="entry name" value="EngA2"/>
    <property type="match status" value="1"/>
</dbReference>
<dbReference type="InterPro" id="IPR016484">
    <property type="entry name" value="GTPase_Der"/>
</dbReference>
<evidence type="ECO:0000259" key="11">
    <source>
        <dbReference type="PROSITE" id="PS51712"/>
    </source>
</evidence>
<sequence length="434" mass="49378">MAKVAIVGKPNVGKSTLFNALVKKNKSLILDMPGTTRDRIFEYGKIDDKDVLFIDTGGFETEGEFSQNINEQIKLAIDSSDAVIVVFDLTTPLSIQDEEIFKYVVKSKKPYILTANKSDIKKQEFEYDYYKFGDILKISAAHKRNLNTLKEKLGSLINEVEKRADCLAKIAITGRSNVGKSSLINAILGENRSVVSDKIGTTTDSIDTPFIYNSNCYLLIDTAGIRKKAKTKKAIDKLSSIFSFFAIDRSDICVFLIDAKEGLTSTDKFIIDKIIEKNKGLIIALNKWDLVKNTPFSEYEKLLKEHLPFAWFAEFMPISAIEVKNIGKLLKKIESVEKICSRRIPTHELNEKLHTIIRQNAPFSKKGKEVKLKYITQVDTNPPHFVIFTNRPEDIEENYKRYVRNSMYKLFNFKGCSIKITYRSSKNEPDIGED</sequence>
<dbReference type="Gene3D" id="3.40.50.300">
    <property type="entry name" value="P-loop containing nucleotide triphosphate hydrolases"/>
    <property type="match status" value="2"/>
</dbReference>
<evidence type="ECO:0000256" key="4">
    <source>
        <dbReference type="ARBA" id="ARBA00022737"/>
    </source>
</evidence>
<keyword evidence="13" id="KW-1185">Reference proteome</keyword>